<dbReference type="GO" id="GO:0005524">
    <property type="term" value="F:ATP binding"/>
    <property type="evidence" value="ECO:0007669"/>
    <property type="project" value="UniProtKB-KW"/>
</dbReference>
<comment type="caution">
    <text evidence="14">The sequence shown here is derived from an EMBL/GenBank/DDBJ whole genome shotgun (WGS) entry which is preliminary data.</text>
</comment>
<evidence type="ECO:0000256" key="3">
    <source>
        <dbReference type="ARBA" id="ARBA00012841"/>
    </source>
</evidence>
<evidence type="ECO:0000256" key="12">
    <source>
        <dbReference type="SAM" id="SignalP"/>
    </source>
</evidence>
<evidence type="ECO:0000256" key="10">
    <source>
        <dbReference type="ARBA" id="ARBA00023146"/>
    </source>
</evidence>
<dbReference type="PANTHER" id="PTHR43450:SF1">
    <property type="entry name" value="ASPARTATE--TRNA LIGASE, CYTOPLASMIC"/>
    <property type="match status" value="1"/>
</dbReference>
<evidence type="ECO:0000256" key="7">
    <source>
        <dbReference type="ARBA" id="ARBA00022741"/>
    </source>
</evidence>
<dbReference type="Gene3D" id="3.30.930.10">
    <property type="entry name" value="Bira Bifunctional Protein, Domain 2"/>
    <property type="match status" value="1"/>
</dbReference>
<evidence type="ECO:0000256" key="8">
    <source>
        <dbReference type="ARBA" id="ARBA00022840"/>
    </source>
</evidence>
<dbReference type="PRINTS" id="PR01042">
    <property type="entry name" value="TRNASYNTHASP"/>
</dbReference>
<feature type="domain" description="Aminoacyl-tRNA synthetase class II (D/K/N)" evidence="13">
    <location>
        <begin position="34"/>
        <end position="160"/>
    </location>
</feature>
<evidence type="ECO:0000313" key="14">
    <source>
        <dbReference type="EMBL" id="CAF1063939.1"/>
    </source>
</evidence>
<evidence type="ECO:0000256" key="6">
    <source>
        <dbReference type="ARBA" id="ARBA00022598"/>
    </source>
</evidence>
<keyword evidence="7" id="KW-0547">Nucleotide-binding</keyword>
<accession>A0A814LCE6</accession>
<reference evidence="14" key="1">
    <citation type="submission" date="2021-02" db="EMBL/GenBank/DDBJ databases">
        <authorList>
            <person name="Nowell W R."/>
        </authorList>
    </citation>
    <scope>NUCLEOTIDE SEQUENCE</scope>
</reference>
<dbReference type="GO" id="GO:0017101">
    <property type="term" value="C:aminoacyl-tRNA synthetase multienzyme complex"/>
    <property type="evidence" value="ECO:0007669"/>
    <property type="project" value="TreeGrafter"/>
</dbReference>
<dbReference type="EMBL" id="CAJNOE010000223">
    <property type="protein sequence ID" value="CAF1063939.1"/>
    <property type="molecule type" value="Genomic_DNA"/>
</dbReference>
<evidence type="ECO:0000256" key="1">
    <source>
        <dbReference type="ARBA" id="ARBA00004496"/>
    </source>
</evidence>
<comment type="catalytic activity">
    <reaction evidence="11">
        <text>tRNA(Asp) + L-aspartate + ATP = L-aspartyl-tRNA(Asp) + AMP + diphosphate</text>
        <dbReference type="Rhea" id="RHEA:19649"/>
        <dbReference type="Rhea" id="RHEA-COMP:9660"/>
        <dbReference type="Rhea" id="RHEA-COMP:9678"/>
        <dbReference type="ChEBI" id="CHEBI:29991"/>
        <dbReference type="ChEBI" id="CHEBI:30616"/>
        <dbReference type="ChEBI" id="CHEBI:33019"/>
        <dbReference type="ChEBI" id="CHEBI:78442"/>
        <dbReference type="ChEBI" id="CHEBI:78516"/>
        <dbReference type="ChEBI" id="CHEBI:456215"/>
        <dbReference type="EC" id="6.1.1.12"/>
    </reaction>
</comment>
<evidence type="ECO:0000256" key="11">
    <source>
        <dbReference type="ARBA" id="ARBA00047904"/>
    </source>
</evidence>
<organism evidence="14 15">
    <name type="scientific">Adineta steineri</name>
    <dbReference type="NCBI Taxonomy" id="433720"/>
    <lineage>
        <taxon>Eukaryota</taxon>
        <taxon>Metazoa</taxon>
        <taxon>Spiralia</taxon>
        <taxon>Gnathifera</taxon>
        <taxon>Rotifera</taxon>
        <taxon>Eurotatoria</taxon>
        <taxon>Bdelloidea</taxon>
        <taxon>Adinetida</taxon>
        <taxon>Adinetidae</taxon>
        <taxon>Adineta</taxon>
    </lineage>
</organism>
<evidence type="ECO:0000256" key="2">
    <source>
        <dbReference type="ARBA" id="ARBA00005312"/>
    </source>
</evidence>
<dbReference type="EC" id="6.1.1.12" evidence="3"/>
<evidence type="ECO:0000259" key="13">
    <source>
        <dbReference type="Pfam" id="PF00152"/>
    </source>
</evidence>
<comment type="similarity">
    <text evidence="2">Belongs to the class-II aminoacyl-tRNA synthetase family. Type 2 subfamily.</text>
</comment>
<keyword evidence="8" id="KW-0067">ATP-binding</keyword>
<keyword evidence="6" id="KW-0436">Ligase</keyword>
<proteinExistence type="inferred from homology"/>
<dbReference type="InterPro" id="IPR004523">
    <property type="entry name" value="Asp-tRNA_synthase_2"/>
</dbReference>
<feature type="chain" id="PRO_5032309331" description="Aspartate--tRNA ligase, cytoplasmic" evidence="12">
    <location>
        <begin position="18"/>
        <end position="165"/>
    </location>
</feature>
<dbReference type="InterPro" id="IPR002312">
    <property type="entry name" value="Asp/Asn-tRNA-synth_IIb"/>
</dbReference>
<evidence type="ECO:0000313" key="15">
    <source>
        <dbReference type="Proteomes" id="UP000663860"/>
    </source>
</evidence>
<dbReference type="Pfam" id="PF00152">
    <property type="entry name" value="tRNA-synt_2"/>
    <property type="match status" value="1"/>
</dbReference>
<feature type="signal peptide" evidence="12">
    <location>
        <begin position="1"/>
        <end position="17"/>
    </location>
</feature>
<dbReference type="AlphaFoldDB" id="A0A814LCE6"/>
<gene>
    <name evidence="14" type="ORF">IZO911_LOCUS21034</name>
</gene>
<protein>
    <recommendedName>
        <fullName evidence="4">Aspartate--tRNA ligase, cytoplasmic</fullName>
        <ecNumber evidence="3">6.1.1.12</ecNumber>
    </recommendedName>
</protein>
<evidence type="ECO:0000256" key="9">
    <source>
        <dbReference type="ARBA" id="ARBA00022917"/>
    </source>
</evidence>
<dbReference type="GO" id="GO:0003723">
    <property type="term" value="F:RNA binding"/>
    <property type="evidence" value="ECO:0007669"/>
    <property type="project" value="TreeGrafter"/>
</dbReference>
<dbReference type="GO" id="GO:0006422">
    <property type="term" value="P:aspartyl-tRNA aminoacylation"/>
    <property type="evidence" value="ECO:0007669"/>
    <property type="project" value="InterPro"/>
</dbReference>
<dbReference type="InterPro" id="IPR045864">
    <property type="entry name" value="aa-tRNA-synth_II/BPL/LPL"/>
</dbReference>
<evidence type="ECO:0000256" key="4">
    <source>
        <dbReference type="ARBA" id="ARBA00018853"/>
    </source>
</evidence>
<sequence>MTFVFLLIKFKITYGLALLAEAGVQMGSEDVLTVEEERILGRIVKAKYHTDFYILDKYPLAVRPFNTMPDPNNPKYSNSYNMFIRCEEVLSGAQHIHDSQLLLERVNHHNINVDQIKFYIDAFRYGCPPHAGGSIGLERVLMLYLGLDNVRKTSVFPRDQDRVTP</sequence>
<evidence type="ECO:0000256" key="5">
    <source>
        <dbReference type="ARBA" id="ARBA00022490"/>
    </source>
</evidence>
<dbReference type="InterPro" id="IPR004364">
    <property type="entry name" value="Aa-tRNA-synt_II"/>
</dbReference>
<dbReference type="GO" id="GO:0004815">
    <property type="term" value="F:aspartate-tRNA ligase activity"/>
    <property type="evidence" value="ECO:0007669"/>
    <property type="project" value="UniProtKB-EC"/>
</dbReference>
<keyword evidence="9" id="KW-0648">Protein biosynthesis</keyword>
<keyword evidence="10" id="KW-0030">Aminoacyl-tRNA synthetase</keyword>
<dbReference type="SUPFAM" id="SSF55681">
    <property type="entry name" value="Class II aaRS and biotin synthetases"/>
    <property type="match status" value="1"/>
</dbReference>
<keyword evidence="12" id="KW-0732">Signal</keyword>
<dbReference type="Proteomes" id="UP000663860">
    <property type="component" value="Unassembled WGS sequence"/>
</dbReference>
<dbReference type="PANTHER" id="PTHR43450">
    <property type="entry name" value="ASPARTYL-TRNA SYNTHETASE"/>
    <property type="match status" value="1"/>
</dbReference>
<comment type="subcellular location">
    <subcellularLocation>
        <location evidence="1">Cytoplasm</location>
    </subcellularLocation>
</comment>
<dbReference type="GO" id="GO:0005829">
    <property type="term" value="C:cytosol"/>
    <property type="evidence" value="ECO:0007669"/>
    <property type="project" value="TreeGrafter"/>
</dbReference>
<keyword evidence="5" id="KW-0963">Cytoplasm</keyword>
<name>A0A814LCE6_9BILA</name>